<evidence type="ECO:0000313" key="10">
    <source>
        <dbReference type="Proteomes" id="UP000004793"/>
    </source>
</evidence>
<dbReference type="InterPro" id="IPR035906">
    <property type="entry name" value="MetI-like_sf"/>
</dbReference>
<dbReference type="CDD" id="cd06261">
    <property type="entry name" value="TM_PBP2"/>
    <property type="match status" value="1"/>
</dbReference>
<evidence type="ECO:0000256" key="1">
    <source>
        <dbReference type="ARBA" id="ARBA00004651"/>
    </source>
</evidence>
<name>A0A7U6GDD5_CALEA</name>
<dbReference type="KEGG" id="cex:CSE_01550"/>
<dbReference type="Pfam" id="PF00528">
    <property type="entry name" value="BPD_transp_1"/>
    <property type="match status" value="1"/>
</dbReference>
<keyword evidence="2 7" id="KW-0813">Transport</keyword>
<feature type="transmembrane region" description="Helical" evidence="7">
    <location>
        <begin position="96"/>
        <end position="121"/>
    </location>
</feature>
<feature type="transmembrane region" description="Helical" evidence="7">
    <location>
        <begin position="223"/>
        <end position="244"/>
    </location>
</feature>
<dbReference type="InterPro" id="IPR000515">
    <property type="entry name" value="MetI-like"/>
</dbReference>
<keyword evidence="4 7" id="KW-0812">Transmembrane</keyword>
<gene>
    <name evidence="9" type="ordered locus">CSE_01550</name>
</gene>
<organism evidence="9 10">
    <name type="scientific">Caldisericum exile (strain DSM 21853 / NBRC 104410 / AZM16c01)</name>
    <dbReference type="NCBI Taxonomy" id="511051"/>
    <lineage>
        <taxon>Bacteria</taxon>
        <taxon>Pseudomonadati</taxon>
        <taxon>Caldisericota/Cryosericota group</taxon>
        <taxon>Caldisericota</taxon>
        <taxon>Caldisericia</taxon>
        <taxon>Caldisericales</taxon>
        <taxon>Caldisericaceae</taxon>
        <taxon>Caldisericum</taxon>
    </lineage>
</organism>
<evidence type="ECO:0000256" key="5">
    <source>
        <dbReference type="ARBA" id="ARBA00022989"/>
    </source>
</evidence>
<keyword evidence="10" id="KW-1185">Reference proteome</keyword>
<evidence type="ECO:0000256" key="6">
    <source>
        <dbReference type="ARBA" id="ARBA00023136"/>
    </source>
</evidence>
<proteinExistence type="inferred from homology"/>
<dbReference type="Proteomes" id="UP000004793">
    <property type="component" value="Chromosome"/>
</dbReference>
<reference evidence="9 10" key="1">
    <citation type="submission" date="2011-01" db="EMBL/GenBank/DDBJ databases">
        <title>Whole genome sequence of Caldisericum exile AZM16c01.</title>
        <authorList>
            <person name="Narita-Yamada S."/>
            <person name="Kawakoshi A."/>
            <person name="Nakamura S."/>
            <person name="Sasagawa M."/>
            <person name="Fukada J."/>
            <person name="Sekine M."/>
            <person name="Kato Y."/>
            <person name="Fukai R."/>
            <person name="Sasaki K."/>
            <person name="Hanamaki A."/>
            <person name="Narita H."/>
            <person name="Konno Y."/>
            <person name="Mori K."/>
            <person name="Yamazaki S."/>
            <person name="Suzuki K."/>
            <person name="Fujita N."/>
        </authorList>
    </citation>
    <scope>NUCLEOTIDE SEQUENCE [LARGE SCALE GENOMIC DNA]</scope>
    <source>
        <strain evidence="10">DSM 21853 / NBRC 104410 / AZM16c01</strain>
    </source>
</reference>
<dbReference type="EMBL" id="AP012051">
    <property type="protein sequence ID" value="BAL80281.1"/>
    <property type="molecule type" value="Genomic_DNA"/>
</dbReference>
<feature type="transmembrane region" description="Helical" evidence="7">
    <location>
        <begin position="127"/>
        <end position="146"/>
    </location>
</feature>
<dbReference type="SUPFAM" id="SSF161098">
    <property type="entry name" value="MetI-like"/>
    <property type="match status" value="1"/>
</dbReference>
<evidence type="ECO:0000256" key="7">
    <source>
        <dbReference type="RuleBase" id="RU363032"/>
    </source>
</evidence>
<dbReference type="GO" id="GO:0005886">
    <property type="term" value="C:plasma membrane"/>
    <property type="evidence" value="ECO:0007669"/>
    <property type="project" value="UniProtKB-SubCell"/>
</dbReference>
<evidence type="ECO:0000256" key="3">
    <source>
        <dbReference type="ARBA" id="ARBA00022475"/>
    </source>
</evidence>
<dbReference type="AlphaFoldDB" id="A0A7U6GDD5"/>
<comment type="similarity">
    <text evidence="7">Belongs to the binding-protein-dependent transport system permease family.</text>
</comment>
<comment type="subcellular location">
    <subcellularLocation>
        <location evidence="1 7">Cell membrane</location>
        <topology evidence="1 7">Multi-pass membrane protein</topology>
    </subcellularLocation>
</comment>
<feature type="transmembrane region" description="Helical" evidence="7">
    <location>
        <begin position="61"/>
        <end position="84"/>
    </location>
</feature>
<dbReference type="GO" id="GO:0055085">
    <property type="term" value="P:transmembrane transport"/>
    <property type="evidence" value="ECO:0007669"/>
    <property type="project" value="InterPro"/>
</dbReference>
<keyword evidence="6 7" id="KW-0472">Membrane</keyword>
<evidence type="ECO:0000256" key="4">
    <source>
        <dbReference type="ARBA" id="ARBA00022692"/>
    </source>
</evidence>
<dbReference type="PANTHER" id="PTHR30151:SF20">
    <property type="entry name" value="ABC TRANSPORTER PERMEASE PROTEIN HI_0355-RELATED"/>
    <property type="match status" value="1"/>
</dbReference>
<accession>A0A7U6GDD5</accession>
<evidence type="ECO:0000313" key="9">
    <source>
        <dbReference type="EMBL" id="BAL80281.1"/>
    </source>
</evidence>
<dbReference type="PROSITE" id="PS50928">
    <property type="entry name" value="ABC_TM1"/>
    <property type="match status" value="1"/>
</dbReference>
<dbReference type="Gene3D" id="1.10.3720.10">
    <property type="entry name" value="MetI-like"/>
    <property type="match status" value="1"/>
</dbReference>
<dbReference type="PANTHER" id="PTHR30151">
    <property type="entry name" value="ALKANE SULFONATE ABC TRANSPORTER-RELATED, MEMBRANE SUBUNIT"/>
    <property type="match status" value="1"/>
</dbReference>
<evidence type="ECO:0000259" key="8">
    <source>
        <dbReference type="PROSITE" id="PS50928"/>
    </source>
</evidence>
<sequence>MVLLVRLIKNSRILKGISFVLFLYLWQIISIHKLVPSYILPSPMETLQIVLTQSNVILPNLIATLEVTFIGFFFSILFGILLALIMHIAKPIEDLIYPIAVITQSTPTIAIAPLIILWLGFGTLPKIVVVIWATFFPITVNTLLGLRTVDSDMIDVLKAISAKKSDIFKYVIFPHTFTYIITGIEISSPYAILGTLTAEWMGTTVGMGLYIRRSFSSFRLDQVFAGTIIIIIFSLLMWGSATILRQRFTRYLGGEK</sequence>
<evidence type="ECO:0000256" key="2">
    <source>
        <dbReference type="ARBA" id="ARBA00022448"/>
    </source>
</evidence>
<feature type="domain" description="ABC transmembrane type-1" evidence="8">
    <location>
        <begin position="61"/>
        <end position="241"/>
    </location>
</feature>
<keyword evidence="3" id="KW-1003">Cell membrane</keyword>
<feature type="transmembrane region" description="Helical" evidence="7">
    <location>
        <begin position="167"/>
        <end position="184"/>
    </location>
</feature>
<protein>
    <submittedName>
        <fullName evidence="9">ABC transporter permease protein</fullName>
    </submittedName>
</protein>
<keyword evidence="5 7" id="KW-1133">Transmembrane helix</keyword>